<name>A0A3S4QVH9_CHRGE</name>
<protein>
    <submittedName>
        <fullName evidence="1">Uncharacterized protein</fullName>
    </submittedName>
</protein>
<evidence type="ECO:0000313" key="1">
    <source>
        <dbReference type="EMBL" id="VEE06319.1"/>
    </source>
</evidence>
<evidence type="ECO:0000313" key="2">
    <source>
        <dbReference type="Proteomes" id="UP000279227"/>
    </source>
</evidence>
<sequence length="150" mass="17905">MELKAFHELTQEISSECFFMTESQQEEKVIQLIDLYHFVECFDPKMKILSYLYHPINIVEHDGHKKGILFCDLKHSAVPDCSDSEAFRRRYGLSELWFVFVEETCHRDKTSYTDVIIENCLDIFYDRIFTFNFFQSVIQPLKGETTFYNI</sequence>
<dbReference type="RefSeq" id="WP_002978062.1">
    <property type="nucleotide sequence ID" value="NZ_CP068486.1"/>
</dbReference>
<organism evidence="1 2">
    <name type="scientific">Chryseobacterium gleum</name>
    <name type="common">Flavobacterium gleum</name>
    <dbReference type="NCBI Taxonomy" id="250"/>
    <lineage>
        <taxon>Bacteria</taxon>
        <taxon>Pseudomonadati</taxon>
        <taxon>Bacteroidota</taxon>
        <taxon>Flavobacteriia</taxon>
        <taxon>Flavobacteriales</taxon>
        <taxon>Weeksellaceae</taxon>
        <taxon>Chryseobacterium group</taxon>
        <taxon>Chryseobacterium</taxon>
    </lineage>
</organism>
<gene>
    <name evidence="1" type="ORF">NCTC11432_01588</name>
</gene>
<dbReference type="GeneID" id="93021283"/>
<dbReference type="EMBL" id="LR134289">
    <property type="protein sequence ID" value="VEE06319.1"/>
    <property type="molecule type" value="Genomic_DNA"/>
</dbReference>
<dbReference type="STRING" id="525257.HMPREF0204_12876"/>
<dbReference type="AlphaFoldDB" id="A0A3S4QVH9"/>
<dbReference type="OrthoDB" id="1451807at2"/>
<proteinExistence type="predicted"/>
<reference evidence="1 2" key="1">
    <citation type="submission" date="2018-12" db="EMBL/GenBank/DDBJ databases">
        <authorList>
            <consortium name="Pathogen Informatics"/>
        </authorList>
    </citation>
    <scope>NUCLEOTIDE SEQUENCE [LARGE SCALE GENOMIC DNA]</scope>
    <source>
        <strain evidence="1 2">NCTC11432</strain>
    </source>
</reference>
<accession>A0A3S4QVH9</accession>
<dbReference type="KEGG" id="cgle:NCTC11432_01588"/>
<dbReference type="Proteomes" id="UP000279227">
    <property type="component" value="Chromosome"/>
</dbReference>